<proteinExistence type="predicted"/>
<sequence>AVVSKFLDAAVVRRCLKVKVALSQALVQAFEDEFDFETRQLGLLAPVHESFQVTSVPGAVDFHHDILAVTEVEPEADRGDFDLEQESDDEPTEPFKGEITPAIRAAVKRVHEATGHRPPRRLARALLLSGAPPAAVQAARELKCDVCAERRAPRSRRVASLPAPRAVGEQMHVDLLVTEDAVGRTYVVAHATDAVSKFQQAAIIKDKSAASVIDFLMASWIPLLGPPKQLIADQGREFIAEEFQEWCSSHSVLLWHAAVQAPWQNGIAERSGGTLKVLVSAVVADKVVIGERDMSHALSEAVSAYNSDPTAEGVSPLQCVTGRQPASQGSVLSNFAGRLAEHGLIDSDPSLNQRLALRESARIAMVRLLYGQSIRKAELARSREPTTSQPPAPGDVVYFWRAQKMTRRNDPRLSTSSRRRRLELKRWHGPAVLIALETSGETGFPSNAFLSYKGQVTKCALEHVRAASSLEQLAANTWEEAIKELVDGIDRSAGRGPGADILPIVPEERGAYYSAALFFTDDFYHDLFGPLNGGTWDSSRRNFVMQWSVACVAGPAPRQALTMAPWRFGGQPWTRVLPAAPQQYPDNLLTNLLGNFSQNKRQQYPNNLLANLLGNFSQNKRQQYLDNLLANLLGLFRCLCQFSRSLVPGVEMDRQPVSACLEDERDHGTWDGRWSLPSSSQFSVIQAAGAMLPTGLPQDFEVSAATARKEYNWGRMSEHEKRLWSKAAEKGWQAYLENDAVRILDAKESSAVRKQLAAKGELDRILVPRFVLTDKADGLRSENNPLEVEASARLVAPGFKDRANLNGEVRRDAPTGARLTQHLLLSLIASKGHSWKMMSADVKSAFLKGDPYVSRELYITRTNTKVGPSIPIPEGCLAKVCKGIFGLADAPREWWLRLSRALESRGWLRNPLDQASWFLWGGTDKKVLQGMIISHVDDLLFGGNPTAEASLLEVGQELGFRETKVDDFVWWGKRFLRRPDGSVSLSMEAYHRNLKPIPVPKDRRASLTSLLRPDERRRLRALLGSFQWLVAQLRFDLQFPVSSLQGETPTVGTMLRANALLEEFMLDPTYEMVFQPIPMGDAGLVVVTDSSLGNVTQGGAGDAPPLEKVYSQSCYFCLLADRDLREGRPGRFNVLDTRSHRLTRVCRSSYSAETLGAEEAFDVGQLARGFLAAAKGYPLHSKQDIDRSLNAVPLTVVVDAKDVFDKGNSDTSSFGSQKSLAFTVAWLRAMLRRPNTVLRWTATSNMFCDAGTKYIDVGHLRSTLRRGVWSIEYSPTFVKQVSKGKRVVVPKVPEGVKLPGASVDGGDPLLGFLLKFAEDRGWHHQGSMGVNVSHGAKSFRTPEPRFSSAEFPVSTQDYFWSLRVTFR</sequence>
<protein>
    <recommendedName>
        <fullName evidence="1">Integrase catalytic domain-containing protein</fullName>
    </recommendedName>
</protein>
<evidence type="ECO:0000313" key="2">
    <source>
        <dbReference type="EMBL" id="CAE7278587.1"/>
    </source>
</evidence>
<reference evidence="2" key="1">
    <citation type="submission" date="2021-02" db="EMBL/GenBank/DDBJ databases">
        <authorList>
            <person name="Dougan E. K."/>
            <person name="Rhodes N."/>
            <person name="Thang M."/>
            <person name="Chan C."/>
        </authorList>
    </citation>
    <scope>NUCLEOTIDE SEQUENCE</scope>
</reference>
<dbReference type="EMBL" id="CAJNJA010011742">
    <property type="protein sequence ID" value="CAE7278587.1"/>
    <property type="molecule type" value="Genomic_DNA"/>
</dbReference>
<dbReference type="InterPro" id="IPR001584">
    <property type="entry name" value="Integrase_cat-core"/>
</dbReference>
<dbReference type="PROSITE" id="PS50994">
    <property type="entry name" value="INTEGRASE"/>
    <property type="match status" value="1"/>
</dbReference>
<dbReference type="PANTHER" id="PTHR37984:SF5">
    <property type="entry name" value="PROTEIN NYNRIN-LIKE"/>
    <property type="match status" value="1"/>
</dbReference>
<evidence type="ECO:0000259" key="1">
    <source>
        <dbReference type="PROSITE" id="PS50994"/>
    </source>
</evidence>
<dbReference type="OrthoDB" id="416394at2759"/>
<name>A0A812N7B5_9DINO</name>
<dbReference type="PANTHER" id="PTHR37984">
    <property type="entry name" value="PROTEIN CBG26694"/>
    <property type="match status" value="1"/>
</dbReference>
<dbReference type="Gene3D" id="3.30.420.10">
    <property type="entry name" value="Ribonuclease H-like superfamily/Ribonuclease H"/>
    <property type="match status" value="1"/>
</dbReference>
<dbReference type="InterPro" id="IPR012337">
    <property type="entry name" value="RNaseH-like_sf"/>
</dbReference>
<feature type="domain" description="Integrase catalytic" evidence="1">
    <location>
        <begin position="158"/>
        <end position="333"/>
    </location>
</feature>
<evidence type="ECO:0000313" key="3">
    <source>
        <dbReference type="Proteomes" id="UP000601435"/>
    </source>
</evidence>
<dbReference type="InterPro" id="IPR050951">
    <property type="entry name" value="Retrovirus_Pol_polyprotein"/>
</dbReference>
<gene>
    <name evidence="2" type="ORF">SNEC2469_LOCUS6778</name>
</gene>
<dbReference type="GO" id="GO:0015074">
    <property type="term" value="P:DNA integration"/>
    <property type="evidence" value="ECO:0007669"/>
    <property type="project" value="InterPro"/>
</dbReference>
<dbReference type="Pfam" id="PF07727">
    <property type="entry name" value="RVT_2"/>
    <property type="match status" value="1"/>
</dbReference>
<dbReference type="InterPro" id="IPR013103">
    <property type="entry name" value="RVT_2"/>
</dbReference>
<dbReference type="Proteomes" id="UP000601435">
    <property type="component" value="Unassembled WGS sequence"/>
</dbReference>
<dbReference type="InterPro" id="IPR036397">
    <property type="entry name" value="RNaseH_sf"/>
</dbReference>
<accession>A0A812N7B5</accession>
<dbReference type="GO" id="GO:0003676">
    <property type="term" value="F:nucleic acid binding"/>
    <property type="evidence" value="ECO:0007669"/>
    <property type="project" value="InterPro"/>
</dbReference>
<comment type="caution">
    <text evidence="2">The sequence shown here is derived from an EMBL/GenBank/DDBJ whole genome shotgun (WGS) entry which is preliminary data.</text>
</comment>
<dbReference type="Pfam" id="PF00665">
    <property type="entry name" value="rve"/>
    <property type="match status" value="1"/>
</dbReference>
<organism evidence="2 3">
    <name type="scientific">Symbiodinium necroappetens</name>
    <dbReference type="NCBI Taxonomy" id="1628268"/>
    <lineage>
        <taxon>Eukaryota</taxon>
        <taxon>Sar</taxon>
        <taxon>Alveolata</taxon>
        <taxon>Dinophyceae</taxon>
        <taxon>Suessiales</taxon>
        <taxon>Symbiodiniaceae</taxon>
        <taxon>Symbiodinium</taxon>
    </lineage>
</organism>
<feature type="non-terminal residue" evidence="2">
    <location>
        <position position="1367"/>
    </location>
</feature>
<dbReference type="SUPFAM" id="SSF53098">
    <property type="entry name" value="Ribonuclease H-like"/>
    <property type="match status" value="1"/>
</dbReference>
<keyword evidence="3" id="KW-1185">Reference proteome</keyword>